<reference evidence="2" key="1">
    <citation type="submission" date="2016-11" db="EMBL/GenBank/DDBJ databases">
        <authorList>
            <person name="Jaros S."/>
            <person name="Januszkiewicz K."/>
            <person name="Wedrychowicz H."/>
        </authorList>
    </citation>
    <scope>NUCLEOTIDE SEQUENCE [LARGE SCALE GENOMIC DNA]</scope>
    <source>
        <strain evidence="2">DSM 4029</strain>
    </source>
</reference>
<organism evidence="1 2">
    <name type="scientific">Bittarella massiliensis</name>
    <name type="common">ex Durand et al. 2017</name>
    <dbReference type="NCBI Taxonomy" id="1720313"/>
    <lineage>
        <taxon>Bacteria</taxon>
        <taxon>Bacillati</taxon>
        <taxon>Bacillota</taxon>
        <taxon>Clostridia</taxon>
        <taxon>Eubacteriales</taxon>
        <taxon>Oscillospiraceae</taxon>
        <taxon>Bittarella (ex Durand et al. 2017)</taxon>
    </lineage>
</organism>
<name>A0AAQ1RWF7_9FIRM</name>
<gene>
    <name evidence="1" type="ORF">SAMN05444424_2030</name>
</gene>
<dbReference type="Pfam" id="PF12116">
    <property type="entry name" value="SpoIIID"/>
    <property type="match status" value="1"/>
</dbReference>
<sequence>MKGNVEERAISLGNFIVENKTTVRHAAKAFGVSKSTVHTEVIN</sequence>
<dbReference type="AlphaFoldDB" id="A0AAQ1RWF7"/>
<dbReference type="Proteomes" id="UP000184089">
    <property type="component" value="Unassembled WGS sequence"/>
</dbReference>
<evidence type="ECO:0000313" key="2">
    <source>
        <dbReference type="Proteomes" id="UP000184089"/>
    </source>
</evidence>
<protein>
    <submittedName>
        <fullName evidence="1">Stage III sporulation protein D</fullName>
    </submittedName>
</protein>
<accession>A0AAQ1RWF7</accession>
<proteinExistence type="predicted"/>
<dbReference type="EMBL" id="FQVY01000003">
    <property type="protein sequence ID" value="SHG30018.1"/>
    <property type="molecule type" value="Genomic_DNA"/>
</dbReference>
<dbReference type="InterPro" id="IPR014208">
    <property type="entry name" value="Spore_III_D"/>
</dbReference>
<comment type="caution">
    <text evidence="1">The sequence shown here is derived from an EMBL/GenBank/DDBJ whole genome shotgun (WGS) entry which is preliminary data.</text>
</comment>
<evidence type="ECO:0000313" key="1">
    <source>
        <dbReference type="EMBL" id="SHG30018.1"/>
    </source>
</evidence>